<dbReference type="InParanoid" id="G8YA58"/>
<sequence>MPAVNRYIDQDKVYSGLNSIVYKARSESSGEIVALKVIDEDLCMKPHNAKREANLLRRMSHANVLSLIDEYTYGDDRVLVTPFYQFDLSKLLQKNLKKRTRFNFADPTKNSASYTNMLPPERADEVFFKIAEALRYLHHDMGIIHRDIKPSNVFFTSETSDPILGDFGIAYDTRHPPADEPPQTKYTDISTGVFKAPELCFGISNYSFAVDIWSLGVLLTILYSNSGSSCLDDEGSTHDLILIHSQFANFGTPSILDSNDRKLYWPEVDTPESHFSKFEFKHQSRKPVEQLIPRCRSAVVKNLFDSMMVYESDWRSTARDIVERRSEYMAGQT</sequence>
<evidence type="ECO:0000313" key="5">
    <source>
        <dbReference type="EMBL" id="CCE83441.1"/>
    </source>
</evidence>
<dbReference type="GO" id="GO:0005524">
    <property type="term" value="F:ATP binding"/>
    <property type="evidence" value="ECO:0007669"/>
    <property type="project" value="UniProtKB-KW"/>
</dbReference>
<evidence type="ECO:0000259" key="4">
    <source>
        <dbReference type="PROSITE" id="PS50011"/>
    </source>
</evidence>
<keyword evidence="7" id="KW-1185">Reference proteome</keyword>
<dbReference type="InterPro" id="IPR011009">
    <property type="entry name" value="Kinase-like_dom_sf"/>
</dbReference>
<dbReference type="PROSITE" id="PS00108">
    <property type="entry name" value="PROTEIN_KINASE_ST"/>
    <property type="match status" value="1"/>
</dbReference>
<dbReference type="PROSITE" id="PS50011">
    <property type="entry name" value="PROTEIN_KINASE_DOM"/>
    <property type="match status" value="1"/>
</dbReference>
<dbReference type="SUPFAM" id="SSF56112">
    <property type="entry name" value="Protein kinase-like (PK-like)"/>
    <property type="match status" value="1"/>
</dbReference>
<dbReference type="FunCoup" id="G8YA58">
    <property type="interactions" value="443"/>
</dbReference>
<name>G8YA58_PICSO</name>
<dbReference type="Proteomes" id="UP000005222">
    <property type="component" value="Chromosome L"/>
</dbReference>
<dbReference type="InterPro" id="IPR000719">
    <property type="entry name" value="Prot_kinase_dom"/>
</dbReference>
<keyword evidence="2" id="KW-0547">Nucleotide-binding</keyword>
<protein>
    <submittedName>
        <fullName evidence="5">Piso0_004016 protein</fullName>
    </submittedName>
</protein>
<dbReference type="Pfam" id="PF00069">
    <property type="entry name" value="Pkinase"/>
    <property type="match status" value="1"/>
</dbReference>
<dbReference type="PANTHER" id="PTHR24056:SF508">
    <property type="entry name" value="CYCLIN-DEPENDENT KINASE 10"/>
    <property type="match status" value="1"/>
</dbReference>
<dbReference type="PANTHER" id="PTHR24056">
    <property type="entry name" value="CELL DIVISION PROTEIN KINASE"/>
    <property type="match status" value="1"/>
</dbReference>
<reference evidence="7" key="2">
    <citation type="journal article" date="2012" name="G3 (Bethesda)">
        <title>Pichia sorbitophila, an interspecies yeast hybrid reveals early steps of genome resolution following polyploidization.</title>
        <authorList>
            <person name="Leh Louis V."/>
            <person name="Despons L."/>
            <person name="Friedrich A."/>
            <person name="Martin T."/>
            <person name="Durrens P."/>
            <person name="Casaregola S."/>
            <person name="Neuveglise C."/>
            <person name="Fairhead C."/>
            <person name="Marck C."/>
            <person name="Cruz J.A."/>
            <person name="Straub M.L."/>
            <person name="Kugler V."/>
            <person name="Sacerdot C."/>
            <person name="Uzunov Z."/>
            <person name="Thierry A."/>
            <person name="Weiss S."/>
            <person name="Bleykasten C."/>
            <person name="De Montigny J."/>
            <person name="Jacques N."/>
            <person name="Jung P."/>
            <person name="Lemaire M."/>
            <person name="Mallet S."/>
            <person name="Morel G."/>
            <person name="Richard G.F."/>
            <person name="Sarkar A."/>
            <person name="Savel G."/>
            <person name="Schacherer J."/>
            <person name="Seret M.L."/>
            <person name="Talla E."/>
            <person name="Samson G."/>
            <person name="Jubin C."/>
            <person name="Poulain J."/>
            <person name="Vacherie B."/>
            <person name="Barbe V."/>
            <person name="Pelletier E."/>
            <person name="Sherman D.J."/>
            <person name="Westhof E."/>
            <person name="Weissenbach J."/>
            <person name="Baret P.V."/>
            <person name="Wincker P."/>
            <person name="Gaillardin C."/>
            <person name="Dujon B."/>
            <person name="Souciet J.L."/>
        </authorList>
    </citation>
    <scope>NUCLEOTIDE SEQUENCE [LARGE SCALE GENOMIC DNA]</scope>
    <source>
        <strain evidence="7">ATCC MYA-4447 / BCRC 22081 / CBS 7064 / NBRC 10061 / NRRL Y-12695</strain>
    </source>
</reference>
<dbReference type="CDD" id="cd00180">
    <property type="entry name" value="PKc"/>
    <property type="match status" value="1"/>
</dbReference>
<dbReference type="InterPro" id="IPR050108">
    <property type="entry name" value="CDK"/>
</dbReference>
<reference evidence="5" key="1">
    <citation type="submission" date="2011-10" db="EMBL/GenBank/DDBJ databases">
        <authorList>
            <person name="Genoscope - CEA"/>
        </authorList>
    </citation>
    <scope>NUCLEOTIDE SEQUENCE</scope>
</reference>
<dbReference type="Gene3D" id="1.10.510.10">
    <property type="entry name" value="Transferase(Phosphotransferase) domain 1"/>
    <property type="match status" value="1"/>
</dbReference>
<evidence type="ECO:0000313" key="6">
    <source>
        <dbReference type="EMBL" id="CCE84472.1"/>
    </source>
</evidence>
<organism evidence="5 7">
    <name type="scientific">Pichia sorbitophila (strain ATCC MYA-4447 / BCRC 22081 / CBS 7064 / NBRC 10061 / NRRL Y-12695)</name>
    <name type="common">Hybrid yeast</name>
    <dbReference type="NCBI Taxonomy" id="559304"/>
    <lineage>
        <taxon>Eukaryota</taxon>
        <taxon>Fungi</taxon>
        <taxon>Dikarya</taxon>
        <taxon>Ascomycota</taxon>
        <taxon>Saccharomycotina</taxon>
        <taxon>Pichiomycetes</taxon>
        <taxon>Debaryomycetaceae</taxon>
        <taxon>Millerozyma</taxon>
    </lineage>
</organism>
<dbReference type="GO" id="GO:0004674">
    <property type="term" value="F:protein serine/threonine kinase activity"/>
    <property type="evidence" value="ECO:0007669"/>
    <property type="project" value="TreeGrafter"/>
</dbReference>
<accession>G8YA58</accession>
<dbReference type="AlphaFoldDB" id="G8YA58"/>
<dbReference type="SMART" id="SM00220">
    <property type="entry name" value="S_TKc"/>
    <property type="match status" value="1"/>
</dbReference>
<proteinExistence type="inferred from homology"/>
<dbReference type="OrthoDB" id="413582at2759"/>
<evidence type="ECO:0000256" key="2">
    <source>
        <dbReference type="ARBA" id="ARBA00022741"/>
    </source>
</evidence>
<comment type="similarity">
    <text evidence="1">Belongs to the protein kinase superfamily. CMGC Ser/Thr protein kinase family. CDC2/CDKX subfamily.</text>
</comment>
<dbReference type="GO" id="GO:0005634">
    <property type="term" value="C:nucleus"/>
    <property type="evidence" value="ECO:0007669"/>
    <property type="project" value="TreeGrafter"/>
</dbReference>
<gene>
    <name evidence="5" type="primary">Piso0_004016</name>
    <name evidence="5" type="ORF">GNLVRS01_PISO0K07600g</name>
    <name evidence="6" type="ORF">GNLVRS01_PISO0L07601g</name>
</gene>
<dbReference type="InterPro" id="IPR008271">
    <property type="entry name" value="Ser/Thr_kinase_AS"/>
</dbReference>
<keyword evidence="3" id="KW-0067">ATP-binding</keyword>
<evidence type="ECO:0000313" key="7">
    <source>
        <dbReference type="Proteomes" id="UP000005222"/>
    </source>
</evidence>
<dbReference type="EMBL" id="FO082049">
    <property type="protein sequence ID" value="CCE83441.1"/>
    <property type="molecule type" value="Genomic_DNA"/>
</dbReference>
<dbReference type="GO" id="GO:0007346">
    <property type="term" value="P:regulation of mitotic cell cycle"/>
    <property type="evidence" value="ECO:0007669"/>
    <property type="project" value="TreeGrafter"/>
</dbReference>
<dbReference type="STRING" id="559304.G8YA58"/>
<dbReference type="EMBL" id="FO082048">
    <property type="protein sequence ID" value="CCE84472.1"/>
    <property type="molecule type" value="Genomic_DNA"/>
</dbReference>
<evidence type="ECO:0000256" key="1">
    <source>
        <dbReference type="ARBA" id="ARBA00006485"/>
    </source>
</evidence>
<evidence type="ECO:0000256" key="3">
    <source>
        <dbReference type="ARBA" id="ARBA00022840"/>
    </source>
</evidence>
<dbReference type="HOGENOM" id="CLU_000288_181_1_1"/>
<feature type="domain" description="Protein kinase" evidence="4">
    <location>
        <begin position="7"/>
        <end position="329"/>
    </location>
</feature>
<dbReference type="eggNOG" id="KOG0594">
    <property type="taxonomic scope" value="Eukaryota"/>
</dbReference>
<dbReference type="Proteomes" id="UP000005222">
    <property type="component" value="Chromosome K"/>
</dbReference>
<dbReference type="Gene3D" id="3.30.200.20">
    <property type="entry name" value="Phosphorylase Kinase, domain 1"/>
    <property type="match status" value="1"/>
</dbReference>